<sequence>MDLLNTRVGKLFRKYLIAACGSALIFSIYTMVDIICVGQYEGPDGAAALACVTPIFSVFMSLGMLLGIGGAVHMSLCRGEGRHQEGDRYFVISLLAGLVLSAVLTVVGMAYCEEVLRLLGADDQIIGLAMAYSKYVFPSFPCFLLGQLFIAYIRNDGAPLLCTAAVMTGGILNIFLDVFLVFTMDMGAAGAGLATGIGQTVAVLVLLSYFLRKSCRLRLIRPIRCWHTLRQIVQSGFAPFIVDLSYGFAVALFNNQIMRYGTSTELAAYSTMSNVAITFQSFFYGVGQALQPIASTNYGAGRRDRVRQVLTMALTTTAIMSVAFFVIVQLFPRQLLGIYMDVTPEVLAVGPGIMRRYAVSLLLSGVNIAVSYYLQSVLRSGQSVLVSLCRGCLFLVPFLYVLPLLPWGITGLWWAMPVTELCTILVAVWFLRRDSKQSTLPNN</sequence>
<evidence type="ECO:0000256" key="8">
    <source>
        <dbReference type="ARBA" id="ARBA00023136"/>
    </source>
</evidence>
<comment type="caution">
    <text evidence="11">The sequence shown here is derived from an EMBL/GenBank/DDBJ whole genome shotgun (WGS) entry which is preliminary data.</text>
</comment>
<organism evidence="11 12">
    <name type="scientific">Candidatus Avoscillospira avistercoris</name>
    <dbReference type="NCBI Taxonomy" id="2840707"/>
    <lineage>
        <taxon>Bacteria</taxon>
        <taxon>Bacillati</taxon>
        <taxon>Bacillota</taxon>
        <taxon>Clostridia</taxon>
        <taxon>Eubacteriales</taxon>
        <taxon>Oscillospiraceae</taxon>
        <taxon>Oscillospiraceae incertae sedis</taxon>
        <taxon>Candidatus Avoscillospira</taxon>
    </lineage>
</organism>
<feature type="transmembrane region" description="Helical" evidence="10">
    <location>
        <begin position="188"/>
        <end position="211"/>
    </location>
</feature>
<feature type="transmembrane region" description="Helical" evidence="10">
    <location>
        <begin position="357"/>
        <end position="374"/>
    </location>
</feature>
<protein>
    <recommendedName>
        <fullName evidence="3">Multidrug export protein MepA</fullName>
    </recommendedName>
</protein>
<feature type="transmembrane region" description="Helical" evidence="10">
    <location>
        <begin position="131"/>
        <end position="153"/>
    </location>
</feature>
<feature type="transmembrane region" description="Helical" evidence="10">
    <location>
        <begin position="232"/>
        <end position="254"/>
    </location>
</feature>
<feature type="transmembrane region" description="Helical" evidence="10">
    <location>
        <begin position="89"/>
        <end position="111"/>
    </location>
</feature>
<dbReference type="InterPro" id="IPR045070">
    <property type="entry name" value="MATE_MepA-like"/>
</dbReference>
<keyword evidence="9" id="KW-0046">Antibiotic resistance</keyword>
<feature type="transmembrane region" description="Helical" evidence="10">
    <location>
        <begin position="308"/>
        <end position="331"/>
    </location>
</feature>
<keyword evidence="7 10" id="KW-1133">Transmembrane helix</keyword>
<feature type="transmembrane region" description="Helical" evidence="10">
    <location>
        <begin position="160"/>
        <end position="182"/>
    </location>
</feature>
<name>A0A9D1F847_9FIRM</name>
<dbReference type="InterPro" id="IPR002528">
    <property type="entry name" value="MATE_fam"/>
</dbReference>
<dbReference type="NCBIfam" id="TIGR00797">
    <property type="entry name" value="matE"/>
    <property type="match status" value="1"/>
</dbReference>
<comment type="subcellular location">
    <subcellularLocation>
        <location evidence="1">Cell membrane</location>
        <topology evidence="1">Multi-pass membrane protein</topology>
    </subcellularLocation>
</comment>
<reference evidence="11" key="2">
    <citation type="journal article" date="2021" name="PeerJ">
        <title>Extensive microbial diversity within the chicken gut microbiome revealed by metagenomics and culture.</title>
        <authorList>
            <person name="Gilroy R."/>
            <person name="Ravi A."/>
            <person name="Getino M."/>
            <person name="Pursley I."/>
            <person name="Horton D.L."/>
            <person name="Alikhan N.F."/>
            <person name="Baker D."/>
            <person name="Gharbi K."/>
            <person name="Hall N."/>
            <person name="Watson M."/>
            <person name="Adriaenssens E.M."/>
            <person name="Foster-Nyarko E."/>
            <person name="Jarju S."/>
            <person name="Secka A."/>
            <person name="Antonio M."/>
            <person name="Oren A."/>
            <person name="Chaudhuri R.R."/>
            <person name="La Ragione R."/>
            <person name="Hildebrand F."/>
            <person name="Pallen M.J."/>
        </authorList>
    </citation>
    <scope>NUCLEOTIDE SEQUENCE</scope>
    <source>
        <strain evidence="11">ChiBcec16-1751</strain>
    </source>
</reference>
<evidence type="ECO:0000256" key="6">
    <source>
        <dbReference type="ARBA" id="ARBA00022692"/>
    </source>
</evidence>
<dbReference type="PANTHER" id="PTHR43823">
    <property type="entry name" value="SPORULATION PROTEIN YKVU"/>
    <property type="match status" value="1"/>
</dbReference>
<evidence type="ECO:0000313" key="12">
    <source>
        <dbReference type="Proteomes" id="UP000886741"/>
    </source>
</evidence>
<feature type="transmembrane region" description="Helical" evidence="10">
    <location>
        <begin position="411"/>
        <end position="431"/>
    </location>
</feature>
<evidence type="ECO:0000256" key="10">
    <source>
        <dbReference type="SAM" id="Phobius"/>
    </source>
</evidence>
<evidence type="ECO:0000256" key="2">
    <source>
        <dbReference type="ARBA" id="ARBA00008417"/>
    </source>
</evidence>
<feature type="transmembrane region" description="Helical" evidence="10">
    <location>
        <begin position="386"/>
        <end position="405"/>
    </location>
</feature>
<evidence type="ECO:0000256" key="1">
    <source>
        <dbReference type="ARBA" id="ARBA00004651"/>
    </source>
</evidence>
<dbReference type="PANTHER" id="PTHR43823:SF3">
    <property type="entry name" value="MULTIDRUG EXPORT PROTEIN MEPA"/>
    <property type="match status" value="1"/>
</dbReference>
<dbReference type="GO" id="GO:0015297">
    <property type="term" value="F:antiporter activity"/>
    <property type="evidence" value="ECO:0007669"/>
    <property type="project" value="InterPro"/>
</dbReference>
<reference evidence="11" key="1">
    <citation type="submission" date="2020-10" db="EMBL/GenBank/DDBJ databases">
        <authorList>
            <person name="Gilroy R."/>
        </authorList>
    </citation>
    <scope>NUCLEOTIDE SEQUENCE</scope>
    <source>
        <strain evidence="11">ChiBcec16-1751</strain>
    </source>
</reference>
<evidence type="ECO:0000256" key="9">
    <source>
        <dbReference type="ARBA" id="ARBA00023251"/>
    </source>
</evidence>
<accession>A0A9D1F847</accession>
<dbReference type="InterPro" id="IPR048279">
    <property type="entry name" value="MdtK-like"/>
</dbReference>
<evidence type="ECO:0000256" key="4">
    <source>
        <dbReference type="ARBA" id="ARBA00022448"/>
    </source>
</evidence>
<evidence type="ECO:0000313" key="11">
    <source>
        <dbReference type="EMBL" id="HIS64124.1"/>
    </source>
</evidence>
<comment type="similarity">
    <text evidence="2">Belongs to the multi antimicrobial extrusion (MATE) (TC 2.A.66.1) family. MepA subfamily.</text>
</comment>
<dbReference type="Pfam" id="PF01554">
    <property type="entry name" value="MatE"/>
    <property type="match status" value="2"/>
</dbReference>
<dbReference type="GO" id="GO:0046677">
    <property type="term" value="P:response to antibiotic"/>
    <property type="evidence" value="ECO:0007669"/>
    <property type="project" value="UniProtKB-KW"/>
</dbReference>
<dbReference type="PIRSF" id="PIRSF006603">
    <property type="entry name" value="DinF"/>
    <property type="match status" value="1"/>
</dbReference>
<keyword evidence="5" id="KW-1003">Cell membrane</keyword>
<dbReference type="GO" id="GO:0042910">
    <property type="term" value="F:xenobiotic transmembrane transporter activity"/>
    <property type="evidence" value="ECO:0007669"/>
    <property type="project" value="InterPro"/>
</dbReference>
<feature type="transmembrane region" description="Helical" evidence="10">
    <location>
        <begin position="15"/>
        <end position="40"/>
    </location>
</feature>
<keyword evidence="6 10" id="KW-0812">Transmembrane</keyword>
<keyword evidence="8 10" id="KW-0472">Membrane</keyword>
<dbReference type="AlphaFoldDB" id="A0A9D1F847"/>
<dbReference type="GO" id="GO:0005886">
    <property type="term" value="C:plasma membrane"/>
    <property type="evidence" value="ECO:0007669"/>
    <property type="project" value="UniProtKB-SubCell"/>
</dbReference>
<evidence type="ECO:0000256" key="3">
    <source>
        <dbReference type="ARBA" id="ARBA00022106"/>
    </source>
</evidence>
<proteinExistence type="inferred from homology"/>
<dbReference type="InterPro" id="IPR051327">
    <property type="entry name" value="MATE_MepA_subfamily"/>
</dbReference>
<dbReference type="Proteomes" id="UP000886741">
    <property type="component" value="Unassembled WGS sequence"/>
</dbReference>
<gene>
    <name evidence="11" type="ORF">IAA83_01975</name>
</gene>
<evidence type="ECO:0000256" key="7">
    <source>
        <dbReference type="ARBA" id="ARBA00022989"/>
    </source>
</evidence>
<dbReference type="CDD" id="cd13143">
    <property type="entry name" value="MATE_MepA_like"/>
    <property type="match status" value="1"/>
</dbReference>
<keyword evidence="4" id="KW-0813">Transport</keyword>
<feature type="transmembrane region" description="Helical" evidence="10">
    <location>
        <begin position="266"/>
        <end position="287"/>
    </location>
</feature>
<feature type="transmembrane region" description="Helical" evidence="10">
    <location>
        <begin position="46"/>
        <end position="68"/>
    </location>
</feature>
<evidence type="ECO:0000256" key="5">
    <source>
        <dbReference type="ARBA" id="ARBA00022475"/>
    </source>
</evidence>
<dbReference type="EMBL" id="DVJJ01000038">
    <property type="protein sequence ID" value="HIS64124.1"/>
    <property type="molecule type" value="Genomic_DNA"/>
</dbReference>